<accession>A0A1M5GIA9</accession>
<evidence type="ECO:0000313" key="1">
    <source>
        <dbReference type="EMBL" id="SHG03457.1"/>
    </source>
</evidence>
<protein>
    <submittedName>
        <fullName evidence="1">Uncharacterized protein</fullName>
    </submittedName>
</protein>
<dbReference type="RefSeq" id="WP_072889617.1">
    <property type="nucleotide sequence ID" value="NZ_FQVW01000013.1"/>
</dbReference>
<gene>
    <name evidence="1" type="ORF">SAMN05216225_101324</name>
</gene>
<dbReference type="OrthoDB" id="6400528at2"/>
<name>A0A1M5GIA9_9BACI</name>
<reference evidence="1 2" key="1">
    <citation type="submission" date="2016-11" db="EMBL/GenBank/DDBJ databases">
        <authorList>
            <person name="Jaros S."/>
            <person name="Januszkiewicz K."/>
            <person name="Wedrychowicz H."/>
        </authorList>
    </citation>
    <scope>NUCLEOTIDE SEQUENCE [LARGE SCALE GENOMIC DNA]</scope>
    <source>
        <strain evidence="1 2">IBRC-M 10683</strain>
    </source>
</reference>
<dbReference type="Proteomes" id="UP000183988">
    <property type="component" value="Unassembled WGS sequence"/>
</dbReference>
<evidence type="ECO:0000313" key="2">
    <source>
        <dbReference type="Proteomes" id="UP000183988"/>
    </source>
</evidence>
<sequence>MINKNSKIYIVIPQNFVTGGTESLHQLAYELKKLHPLVYIYYINSGNATTQMKFQKYSIPVTNEILDSSENWLIVSETNSEYVNKFTNINKCIWWLSLDYYIRQLPKNFPYYFCENHKIPLIFKPIISKILQLTGKIKKDIYLFEDRNKVFHLYNCEYIRLYLKEQGVNDRNMLYLCGPISDDYFSRRMKEKKNIIAYNPAKGIEYTNKVITAVKKEGLNLEFVPIKDLDLNGVINLLSEAKLYIDFGYFPGPERIPREAVISNVNIITSTSGSAKNKIDVPIPEDCKFNLLDLDNNMNAIINKIKDLIYNYEENVSLYDDYRSKVIKQKEVFHDNIKYLLNIFKDKINHD</sequence>
<dbReference type="EMBL" id="FQVW01000013">
    <property type="protein sequence ID" value="SHG03457.1"/>
    <property type="molecule type" value="Genomic_DNA"/>
</dbReference>
<keyword evidence="2" id="KW-1185">Reference proteome</keyword>
<dbReference type="STRING" id="930117.SAMN05216225_101324"/>
<dbReference type="AlphaFoldDB" id="A0A1M5GIA9"/>
<organism evidence="1 2">
    <name type="scientific">Ornithinibacillus halophilus</name>
    <dbReference type="NCBI Taxonomy" id="930117"/>
    <lineage>
        <taxon>Bacteria</taxon>
        <taxon>Bacillati</taxon>
        <taxon>Bacillota</taxon>
        <taxon>Bacilli</taxon>
        <taxon>Bacillales</taxon>
        <taxon>Bacillaceae</taxon>
        <taxon>Ornithinibacillus</taxon>
    </lineage>
</organism>
<proteinExistence type="predicted"/>